<dbReference type="AlphaFoldDB" id="R4YMJ7"/>
<dbReference type="InterPro" id="IPR036365">
    <property type="entry name" value="PGBD-like_sf"/>
</dbReference>
<dbReference type="SUPFAM" id="SSF47090">
    <property type="entry name" value="PGBD-like"/>
    <property type="match status" value="1"/>
</dbReference>
<dbReference type="InterPro" id="IPR002477">
    <property type="entry name" value="Peptidoglycan-bd-like"/>
</dbReference>
<evidence type="ECO:0000256" key="1">
    <source>
        <dbReference type="ARBA" id="ARBA00004752"/>
    </source>
</evidence>
<comment type="similarity">
    <text evidence="2">Belongs to the YkuD family.</text>
</comment>
<feature type="active site" description="Nucleophile" evidence="7">
    <location>
        <position position="516"/>
    </location>
</feature>
<dbReference type="InterPro" id="IPR038063">
    <property type="entry name" value="Transpep_catalytic_dom"/>
</dbReference>
<dbReference type="InterPro" id="IPR052905">
    <property type="entry name" value="LD-transpeptidase_YkuD-like"/>
</dbReference>
<dbReference type="EMBL" id="FO203512">
    <property type="protein sequence ID" value="CCK74313.1"/>
    <property type="molecule type" value="Genomic_DNA"/>
</dbReference>
<dbReference type="Gene3D" id="2.40.440.10">
    <property type="entry name" value="L,D-transpeptidase catalytic domain-like"/>
    <property type="match status" value="1"/>
</dbReference>
<dbReference type="Proteomes" id="UP000032749">
    <property type="component" value="Chromosome"/>
</dbReference>
<dbReference type="Pfam" id="PF03734">
    <property type="entry name" value="YkuD"/>
    <property type="match status" value="1"/>
</dbReference>
<dbReference type="OrthoDB" id="9778545at2"/>
<accession>R4YMJ7</accession>
<evidence type="ECO:0000256" key="3">
    <source>
        <dbReference type="ARBA" id="ARBA00022679"/>
    </source>
</evidence>
<dbReference type="SUPFAM" id="SSF141523">
    <property type="entry name" value="L,D-transpeptidase catalytic domain-like"/>
    <property type="match status" value="1"/>
</dbReference>
<dbReference type="Pfam" id="PF01471">
    <property type="entry name" value="PG_binding_1"/>
    <property type="match status" value="1"/>
</dbReference>
<dbReference type="PROSITE" id="PS52029">
    <property type="entry name" value="LD_TPASE"/>
    <property type="match status" value="1"/>
</dbReference>
<evidence type="ECO:0000256" key="6">
    <source>
        <dbReference type="ARBA" id="ARBA00023316"/>
    </source>
</evidence>
<evidence type="ECO:0000256" key="5">
    <source>
        <dbReference type="ARBA" id="ARBA00022984"/>
    </source>
</evidence>
<dbReference type="InterPro" id="IPR045380">
    <property type="entry name" value="LD_TPept_scaffold_dom"/>
</dbReference>
<dbReference type="UniPathway" id="UPA00219"/>
<organism evidence="9 10">
    <name type="scientific">Oleispira antarctica RB-8</name>
    <dbReference type="NCBI Taxonomy" id="698738"/>
    <lineage>
        <taxon>Bacteria</taxon>
        <taxon>Pseudomonadati</taxon>
        <taxon>Pseudomonadota</taxon>
        <taxon>Gammaproteobacteria</taxon>
        <taxon>Oceanospirillales</taxon>
        <taxon>Oceanospirillaceae</taxon>
        <taxon>Oleispira</taxon>
    </lineage>
</organism>
<evidence type="ECO:0000259" key="8">
    <source>
        <dbReference type="PROSITE" id="PS52029"/>
    </source>
</evidence>
<dbReference type="CDD" id="cd16913">
    <property type="entry name" value="YkuD_like"/>
    <property type="match status" value="1"/>
</dbReference>
<gene>
    <name evidence="9" type="ORF">OLEAN_C01370</name>
</gene>
<dbReference type="GO" id="GO:0009252">
    <property type="term" value="P:peptidoglycan biosynthetic process"/>
    <property type="evidence" value="ECO:0007669"/>
    <property type="project" value="UniProtKB-UniPathway"/>
</dbReference>
<keyword evidence="5 7" id="KW-0573">Peptidoglycan synthesis</keyword>
<feature type="active site" description="Proton donor/acceptor" evidence="7">
    <location>
        <position position="497"/>
    </location>
</feature>
<proteinExistence type="inferred from homology"/>
<evidence type="ECO:0000313" key="10">
    <source>
        <dbReference type="Proteomes" id="UP000032749"/>
    </source>
</evidence>
<dbReference type="GO" id="GO:0071555">
    <property type="term" value="P:cell wall organization"/>
    <property type="evidence" value="ECO:0007669"/>
    <property type="project" value="UniProtKB-UniRule"/>
</dbReference>
<dbReference type="STRING" id="698738.OLEAN_C01370"/>
<keyword evidence="6 7" id="KW-0961">Cell wall biogenesis/degradation</keyword>
<evidence type="ECO:0000256" key="4">
    <source>
        <dbReference type="ARBA" id="ARBA00022960"/>
    </source>
</evidence>
<keyword evidence="10" id="KW-1185">Reference proteome</keyword>
<name>R4YMJ7_OLEAN</name>
<dbReference type="GO" id="GO:0004180">
    <property type="term" value="F:carboxypeptidase activity"/>
    <property type="evidence" value="ECO:0007669"/>
    <property type="project" value="UniProtKB-ARBA"/>
</dbReference>
<reference evidence="9 10" key="1">
    <citation type="journal article" date="2013" name="Nat. Commun.">
        <title>Genome sequence and functional genomic analysis of the oil-degrading bacterium Oleispira antarctica.</title>
        <authorList>
            <person name="Kube M."/>
            <person name="Chernikova T.N."/>
            <person name="Al-Ramahi Y."/>
            <person name="Beloqui A."/>
            <person name="Lopez-Cortez N."/>
            <person name="Guazzaroni M.E."/>
            <person name="Heipieper H.J."/>
            <person name="Klages S."/>
            <person name="Kotsyurbenko O.R."/>
            <person name="Langer I."/>
            <person name="Nechitaylo T.Y."/>
            <person name="Lunsdorf H."/>
            <person name="Fernandez M."/>
            <person name="Juarez S."/>
            <person name="Ciordia S."/>
            <person name="Singer A."/>
            <person name="Kagan O."/>
            <person name="Egorova O."/>
            <person name="Petit P.A."/>
            <person name="Stogios P."/>
            <person name="Kim Y."/>
            <person name="Tchigvintsev A."/>
            <person name="Flick R."/>
            <person name="Denaro R."/>
            <person name="Genovese M."/>
            <person name="Albar J.P."/>
            <person name="Reva O.N."/>
            <person name="Martinez-Gomariz M."/>
            <person name="Tran H."/>
            <person name="Ferrer M."/>
            <person name="Savchenko A."/>
            <person name="Yakunin A.F."/>
            <person name="Yakimov M.M."/>
            <person name="Golyshina O.V."/>
            <person name="Reinhardt R."/>
            <person name="Golyshin P.N."/>
        </authorList>
    </citation>
    <scope>NUCLEOTIDE SEQUENCE [LARGE SCALE GENOMIC DNA]</scope>
</reference>
<dbReference type="GO" id="GO:0016740">
    <property type="term" value="F:transferase activity"/>
    <property type="evidence" value="ECO:0007669"/>
    <property type="project" value="UniProtKB-KW"/>
</dbReference>
<keyword evidence="4 7" id="KW-0133">Cell shape</keyword>
<dbReference type="HOGENOM" id="CLU_020360_3_4_6"/>
<evidence type="ECO:0000256" key="7">
    <source>
        <dbReference type="PROSITE-ProRule" id="PRU01373"/>
    </source>
</evidence>
<sequence>MSQILNAQSNTPKKRLLHPTAIAAFCALLLFAALAATINTKPYMPPKVAQKYMEYWLIDSARQVAGEVRLKHVRDIEPFYLRRDYQPIWMDSYELTPAGESLVQVLRETSADHWREYGYSLQALLREIHELSNRPKQATAVDVLLTDAFITFAQQALNQELLPDMGESDHPTYRKVSAVTQVDGHSVSSGDIIELLKQSLSEDKLGELINQLTPNHKGYQALRKQLIHYQNIVNQGKWYALPSEFRIEGDQSHRLVPHIRWLLTQYADLKPSTFAWLFNNKPLLMESPRATDQYDLDQPSFKFDSALVEGIKNFQQRFQLPISGKIDVKTLAALNISPYHMAQKIALNMKRWRHLPPTLGNRHIMVNMADFRLQYKEGDKTSLDMKIITGRPLRRTPVLIQTVSTIVLAPTWSVPRRIAIGDILPQIKRDPKYLDRKGFSLVASVKGIDQYASAKDINWKKMSPRYFPYRLVQKAGNGNALGDVKFVLPNDKSIYLHDTNHPELFTRDMRALSSGCIRVEQPKLLAEKLIAGQQGWNRSNIDSAISQNRTTHIRLQKPVPVYLMYWTTWVDDSGKLQIRDDVYQRDLIGSLARSQQAAISL</sequence>
<dbReference type="PANTHER" id="PTHR41533:SF2">
    <property type="entry name" value="BLR7131 PROTEIN"/>
    <property type="match status" value="1"/>
</dbReference>
<feature type="domain" description="L,D-TPase catalytic" evidence="8">
    <location>
        <begin position="362"/>
        <end position="544"/>
    </location>
</feature>
<dbReference type="KEGG" id="oai:OLEAN_C01370"/>
<evidence type="ECO:0000313" key="9">
    <source>
        <dbReference type="EMBL" id="CCK74313.1"/>
    </source>
</evidence>
<comment type="pathway">
    <text evidence="1 7">Cell wall biogenesis; peptidoglycan biosynthesis.</text>
</comment>
<keyword evidence="3" id="KW-0808">Transferase</keyword>
<dbReference type="InterPro" id="IPR005490">
    <property type="entry name" value="LD_TPept_cat_dom"/>
</dbReference>
<evidence type="ECO:0000256" key="2">
    <source>
        <dbReference type="ARBA" id="ARBA00005992"/>
    </source>
</evidence>
<dbReference type="GO" id="GO:0008360">
    <property type="term" value="P:regulation of cell shape"/>
    <property type="evidence" value="ECO:0007669"/>
    <property type="project" value="UniProtKB-UniRule"/>
</dbReference>
<dbReference type="Pfam" id="PF20142">
    <property type="entry name" value="Scaffold"/>
    <property type="match status" value="1"/>
</dbReference>
<protein>
    <recommendedName>
        <fullName evidence="8">L,D-TPase catalytic domain-containing protein</fullName>
    </recommendedName>
</protein>
<dbReference type="PANTHER" id="PTHR41533">
    <property type="entry name" value="L,D-TRANSPEPTIDASE HI_1667-RELATED"/>
    <property type="match status" value="1"/>
</dbReference>